<sequence>MFIRSFNACTVVALFFFCDLTPRPLPDYSIAVANPISPTGTSSFRFQEVNDTLQISGAVFLSGQTVITLLVLASGNTTSTGCNSASSGDTFNPSPSTPSSNNTKPAGYIGPTTSDNGKTFYISERIPIDTLSLNNFTNSVVGRTIAVQIQLNETDHNGPIVMCAPIVRERLTGPLLSQI</sequence>
<dbReference type="Proteomes" id="UP000308600">
    <property type="component" value="Unassembled WGS sequence"/>
</dbReference>
<keyword evidence="2" id="KW-1185">Reference proteome</keyword>
<evidence type="ECO:0000313" key="1">
    <source>
        <dbReference type="EMBL" id="TFK68116.1"/>
    </source>
</evidence>
<protein>
    <submittedName>
        <fullName evidence="1">Uncharacterized protein</fullName>
    </submittedName>
</protein>
<reference evidence="1 2" key="1">
    <citation type="journal article" date="2019" name="Nat. Ecol. Evol.">
        <title>Megaphylogeny resolves global patterns of mushroom evolution.</title>
        <authorList>
            <person name="Varga T."/>
            <person name="Krizsan K."/>
            <person name="Foldi C."/>
            <person name="Dima B."/>
            <person name="Sanchez-Garcia M."/>
            <person name="Sanchez-Ramirez S."/>
            <person name="Szollosi G.J."/>
            <person name="Szarkandi J.G."/>
            <person name="Papp V."/>
            <person name="Albert L."/>
            <person name="Andreopoulos W."/>
            <person name="Angelini C."/>
            <person name="Antonin V."/>
            <person name="Barry K.W."/>
            <person name="Bougher N.L."/>
            <person name="Buchanan P."/>
            <person name="Buyck B."/>
            <person name="Bense V."/>
            <person name="Catcheside P."/>
            <person name="Chovatia M."/>
            <person name="Cooper J."/>
            <person name="Damon W."/>
            <person name="Desjardin D."/>
            <person name="Finy P."/>
            <person name="Geml J."/>
            <person name="Haridas S."/>
            <person name="Hughes K."/>
            <person name="Justo A."/>
            <person name="Karasinski D."/>
            <person name="Kautmanova I."/>
            <person name="Kiss B."/>
            <person name="Kocsube S."/>
            <person name="Kotiranta H."/>
            <person name="LaButti K.M."/>
            <person name="Lechner B.E."/>
            <person name="Liimatainen K."/>
            <person name="Lipzen A."/>
            <person name="Lukacs Z."/>
            <person name="Mihaltcheva S."/>
            <person name="Morgado L.N."/>
            <person name="Niskanen T."/>
            <person name="Noordeloos M.E."/>
            <person name="Ohm R.A."/>
            <person name="Ortiz-Santana B."/>
            <person name="Ovrebo C."/>
            <person name="Racz N."/>
            <person name="Riley R."/>
            <person name="Savchenko A."/>
            <person name="Shiryaev A."/>
            <person name="Soop K."/>
            <person name="Spirin V."/>
            <person name="Szebenyi C."/>
            <person name="Tomsovsky M."/>
            <person name="Tulloss R.E."/>
            <person name="Uehling J."/>
            <person name="Grigoriev I.V."/>
            <person name="Vagvolgyi C."/>
            <person name="Papp T."/>
            <person name="Martin F.M."/>
            <person name="Miettinen O."/>
            <person name="Hibbett D.S."/>
            <person name="Nagy L.G."/>
        </authorList>
    </citation>
    <scope>NUCLEOTIDE SEQUENCE [LARGE SCALE GENOMIC DNA]</scope>
    <source>
        <strain evidence="1 2">NL-1719</strain>
    </source>
</reference>
<evidence type="ECO:0000313" key="2">
    <source>
        <dbReference type="Proteomes" id="UP000308600"/>
    </source>
</evidence>
<gene>
    <name evidence="1" type="ORF">BDN72DRAFT_842231</name>
</gene>
<proteinExistence type="predicted"/>
<dbReference type="EMBL" id="ML208359">
    <property type="protein sequence ID" value="TFK68116.1"/>
    <property type="molecule type" value="Genomic_DNA"/>
</dbReference>
<organism evidence="1 2">
    <name type="scientific">Pluteus cervinus</name>
    <dbReference type="NCBI Taxonomy" id="181527"/>
    <lineage>
        <taxon>Eukaryota</taxon>
        <taxon>Fungi</taxon>
        <taxon>Dikarya</taxon>
        <taxon>Basidiomycota</taxon>
        <taxon>Agaricomycotina</taxon>
        <taxon>Agaricomycetes</taxon>
        <taxon>Agaricomycetidae</taxon>
        <taxon>Agaricales</taxon>
        <taxon>Pluteineae</taxon>
        <taxon>Pluteaceae</taxon>
        <taxon>Pluteus</taxon>
    </lineage>
</organism>
<name>A0ACD3AS26_9AGAR</name>
<accession>A0ACD3AS26</accession>